<dbReference type="AlphaFoldDB" id="A0A261RIS1"/>
<dbReference type="PANTHER" id="PTHR11895">
    <property type="entry name" value="TRANSAMIDASE"/>
    <property type="match status" value="1"/>
</dbReference>
<comment type="caution">
    <text evidence="3">The sequence shown here is derived from an EMBL/GenBank/DDBJ whole genome shotgun (WGS) entry which is preliminary data.</text>
</comment>
<dbReference type="InterPro" id="IPR020556">
    <property type="entry name" value="Amidase_CS"/>
</dbReference>
<evidence type="ECO:0000259" key="2">
    <source>
        <dbReference type="Pfam" id="PF01425"/>
    </source>
</evidence>
<dbReference type="PROSITE" id="PS00571">
    <property type="entry name" value="AMIDASES"/>
    <property type="match status" value="1"/>
</dbReference>
<dbReference type="RefSeq" id="WP_094796211.1">
    <property type="nucleotide sequence ID" value="NZ_NEVK01000003.1"/>
</dbReference>
<comment type="similarity">
    <text evidence="1">Belongs to the amidase family.</text>
</comment>
<evidence type="ECO:0000313" key="4">
    <source>
        <dbReference type="Proteomes" id="UP000216947"/>
    </source>
</evidence>
<dbReference type="SUPFAM" id="SSF75304">
    <property type="entry name" value="Amidase signature (AS) enzymes"/>
    <property type="match status" value="1"/>
</dbReference>
<dbReference type="Proteomes" id="UP000216947">
    <property type="component" value="Unassembled WGS sequence"/>
</dbReference>
<evidence type="ECO:0000256" key="1">
    <source>
        <dbReference type="ARBA" id="ARBA00009199"/>
    </source>
</evidence>
<dbReference type="GO" id="GO:0003824">
    <property type="term" value="F:catalytic activity"/>
    <property type="evidence" value="ECO:0007669"/>
    <property type="project" value="InterPro"/>
</dbReference>
<accession>A0A261RIS1</accession>
<name>A0A261RIS1_9BORD</name>
<dbReference type="InterPro" id="IPR000120">
    <property type="entry name" value="Amidase"/>
</dbReference>
<dbReference type="InterPro" id="IPR023631">
    <property type="entry name" value="Amidase_dom"/>
</dbReference>
<evidence type="ECO:0000313" key="3">
    <source>
        <dbReference type="EMBL" id="OZI24936.1"/>
    </source>
</evidence>
<gene>
    <name evidence="3" type="ORF">CAL19_05490</name>
</gene>
<proteinExistence type="inferred from homology"/>
<sequence>MTENEYQDLDGLALADLLQKKAVSSPELMEHAVALSRTRGAALNAIRYEKYDDALQWARQWRHQGQFQGIPFLLKDSSLASVRLPMSLGSNLFTDTSFTFDATLTQRFEAAGLIPFARTSVPEFCMAPTTEAVANGAVTLNPWDETRSAGGSSGGAAAAVAARVVPLAHGSDGGGSIRIPASCCGLYGFKATRGRVPTGPTKGEIWGGMGTDGVLSRSVRDTAAAMDAICGREAGAPYDSAPPNASFMSAVTEARRAPLRIAVWTSAWDGIPLAPECLDAVRYAASLCKDMGHEIIEAAPPPLDYQQFFQSHLQVLEANIVASVHARLAGLKRSLRDDDLEPAMRDGYEQGLRLTAEDYVNAINTFHHVGRVLQTDIARFDLILTPMLAQPPAPLGYLAMQGPFREFRYKVAQYAVFSAIMNASGQPAASVPVYWTEAGLPIGVQIMGQFGRDDLVLRLSAELERAAPWAGRIPARFKQAA</sequence>
<dbReference type="InterPro" id="IPR036928">
    <property type="entry name" value="AS_sf"/>
</dbReference>
<reference evidence="4" key="1">
    <citation type="submission" date="2017-05" db="EMBL/GenBank/DDBJ databases">
        <title>Complete and WGS of Bordetella genogroups.</title>
        <authorList>
            <person name="Spilker T."/>
            <person name="Lipuma J."/>
        </authorList>
    </citation>
    <scope>NUCLEOTIDE SEQUENCE [LARGE SCALE GENOMIC DNA]</scope>
    <source>
        <strain evidence="4">AU18089</strain>
    </source>
</reference>
<dbReference type="EMBL" id="NEVK01000003">
    <property type="protein sequence ID" value="OZI24936.1"/>
    <property type="molecule type" value="Genomic_DNA"/>
</dbReference>
<feature type="domain" description="Amidase" evidence="2">
    <location>
        <begin position="42"/>
        <end position="457"/>
    </location>
</feature>
<dbReference type="Gene3D" id="3.90.1300.10">
    <property type="entry name" value="Amidase signature (AS) domain"/>
    <property type="match status" value="1"/>
</dbReference>
<dbReference type="Pfam" id="PF01425">
    <property type="entry name" value="Amidase"/>
    <property type="match status" value="1"/>
</dbReference>
<dbReference type="PANTHER" id="PTHR11895:SF7">
    <property type="entry name" value="GLUTAMYL-TRNA(GLN) AMIDOTRANSFERASE SUBUNIT A, MITOCHONDRIAL"/>
    <property type="match status" value="1"/>
</dbReference>
<protein>
    <submittedName>
        <fullName evidence="3">Amidase</fullName>
    </submittedName>
</protein>
<organism evidence="3 4">
    <name type="scientific">Bordetella genomosp. 7</name>
    <dbReference type="NCBI Taxonomy" id="1416805"/>
    <lineage>
        <taxon>Bacteria</taxon>
        <taxon>Pseudomonadati</taxon>
        <taxon>Pseudomonadota</taxon>
        <taxon>Betaproteobacteria</taxon>
        <taxon>Burkholderiales</taxon>
        <taxon>Alcaligenaceae</taxon>
        <taxon>Bordetella</taxon>
    </lineage>
</organism>
<keyword evidence="4" id="KW-1185">Reference proteome</keyword>